<reference evidence="3" key="1">
    <citation type="journal article" date="2019" name="Int. J. Syst. Evol. Microbiol.">
        <title>The Global Catalogue of Microorganisms (GCM) 10K type strain sequencing project: providing services to taxonomists for standard genome sequencing and annotation.</title>
        <authorList>
            <consortium name="The Broad Institute Genomics Platform"/>
            <consortium name="The Broad Institute Genome Sequencing Center for Infectious Disease"/>
            <person name="Wu L."/>
            <person name="Ma J."/>
        </authorList>
    </citation>
    <scope>NUCLEOTIDE SEQUENCE [LARGE SCALE GENOMIC DNA]</scope>
    <source>
        <strain evidence="3">JCM 16540</strain>
    </source>
</reference>
<keyword evidence="1" id="KW-1133">Transmembrane helix</keyword>
<keyword evidence="1" id="KW-0472">Membrane</keyword>
<evidence type="ECO:0000256" key="1">
    <source>
        <dbReference type="SAM" id="Phobius"/>
    </source>
</evidence>
<keyword evidence="3" id="KW-1185">Reference proteome</keyword>
<name>A0ABP6WQZ6_9ACTN</name>
<organism evidence="2 3">
    <name type="scientific">Microlunatus spumicola</name>
    <dbReference type="NCBI Taxonomy" id="81499"/>
    <lineage>
        <taxon>Bacteria</taxon>
        <taxon>Bacillati</taxon>
        <taxon>Actinomycetota</taxon>
        <taxon>Actinomycetes</taxon>
        <taxon>Propionibacteriales</taxon>
        <taxon>Propionibacteriaceae</taxon>
        <taxon>Microlunatus</taxon>
    </lineage>
</organism>
<evidence type="ECO:0000313" key="3">
    <source>
        <dbReference type="Proteomes" id="UP001500767"/>
    </source>
</evidence>
<protein>
    <recommendedName>
        <fullName evidence="4">Alkaline shock response membrane anchor protein AmaP</fullName>
    </recommendedName>
</protein>
<evidence type="ECO:0008006" key="4">
    <source>
        <dbReference type="Google" id="ProtNLM"/>
    </source>
</evidence>
<gene>
    <name evidence="2" type="ORF">GCM10022197_07590</name>
</gene>
<evidence type="ECO:0000313" key="2">
    <source>
        <dbReference type="EMBL" id="GAA3554912.1"/>
    </source>
</evidence>
<feature type="transmembrane region" description="Helical" evidence="1">
    <location>
        <begin position="59"/>
        <end position="89"/>
    </location>
</feature>
<proteinExistence type="predicted"/>
<dbReference type="NCBIfam" id="NF033218">
    <property type="entry name" value="anchor_AmaP"/>
    <property type="match status" value="1"/>
</dbReference>
<accession>A0ABP6WQZ6</accession>
<dbReference type="EMBL" id="BAAAYR010000001">
    <property type="protein sequence ID" value="GAA3554912.1"/>
    <property type="molecule type" value="Genomic_DNA"/>
</dbReference>
<sequence>MRQTASRLNRTWLTILGVLLLLVGAVGVLLGTGQAAPLLARTGAGFTPPGTDRRLFGDATAGAFALTWVVLVTAVVAVVLALLGLLWLIAQIPRANAAKPFRLHDDARTGLTRVDADVLTHAVEAQVKALPGVTGASAVIRGSAAHPDLTLRVTADDRTDVRGLLERLHDQVAADLGASLDTPLRRLGVQVEVSSGRTGTDHITV</sequence>
<comment type="caution">
    <text evidence="2">The sequence shown here is derived from an EMBL/GenBank/DDBJ whole genome shotgun (WGS) entry which is preliminary data.</text>
</comment>
<keyword evidence="1" id="KW-0812">Transmembrane</keyword>
<dbReference type="RefSeq" id="WP_204912168.1">
    <property type="nucleotide sequence ID" value="NZ_BAAAYR010000001.1"/>
</dbReference>
<dbReference type="Proteomes" id="UP001500767">
    <property type="component" value="Unassembled WGS sequence"/>
</dbReference>